<keyword evidence="3" id="KW-1185">Reference proteome</keyword>
<sequence>MSDATNLSGLKKAFRGLPNVLPLEAAICTSSVRINSGSAVPFCTKPFLDPETEAAFAAADAEPKRQPGQWYHAPHLQPREGDGLDRSALQARVAELEAE</sequence>
<evidence type="ECO:0000313" key="2">
    <source>
        <dbReference type="EMBL" id="TKA74653.1"/>
    </source>
</evidence>
<dbReference type="OrthoDB" id="5245063at2759"/>
<protein>
    <submittedName>
        <fullName evidence="2">Uncharacterized protein</fullName>
    </submittedName>
</protein>
<organism evidence="2 3">
    <name type="scientific">Friedmanniomyces simplex</name>
    <dbReference type="NCBI Taxonomy" id="329884"/>
    <lineage>
        <taxon>Eukaryota</taxon>
        <taxon>Fungi</taxon>
        <taxon>Dikarya</taxon>
        <taxon>Ascomycota</taxon>
        <taxon>Pezizomycotina</taxon>
        <taxon>Dothideomycetes</taxon>
        <taxon>Dothideomycetidae</taxon>
        <taxon>Mycosphaerellales</taxon>
        <taxon>Teratosphaeriaceae</taxon>
        <taxon>Friedmanniomyces</taxon>
    </lineage>
</organism>
<gene>
    <name evidence="2" type="ORF">B0A55_07966</name>
</gene>
<name>A0A4U0XH14_9PEZI</name>
<dbReference type="EMBL" id="NAJQ01000218">
    <property type="protein sequence ID" value="TKA74653.1"/>
    <property type="molecule type" value="Genomic_DNA"/>
</dbReference>
<feature type="region of interest" description="Disordered" evidence="1">
    <location>
        <begin position="60"/>
        <end position="85"/>
    </location>
</feature>
<reference evidence="2 3" key="1">
    <citation type="submission" date="2017-03" db="EMBL/GenBank/DDBJ databases">
        <title>Genomes of endolithic fungi from Antarctica.</title>
        <authorList>
            <person name="Coleine C."/>
            <person name="Masonjones S."/>
            <person name="Stajich J.E."/>
        </authorList>
    </citation>
    <scope>NUCLEOTIDE SEQUENCE [LARGE SCALE GENOMIC DNA]</scope>
    <source>
        <strain evidence="2 3">CCFEE 5184</strain>
    </source>
</reference>
<evidence type="ECO:0000256" key="1">
    <source>
        <dbReference type="SAM" id="MobiDB-lite"/>
    </source>
</evidence>
<evidence type="ECO:0000313" key="3">
    <source>
        <dbReference type="Proteomes" id="UP000309340"/>
    </source>
</evidence>
<comment type="caution">
    <text evidence="2">The sequence shown here is derived from an EMBL/GenBank/DDBJ whole genome shotgun (WGS) entry which is preliminary data.</text>
</comment>
<proteinExistence type="predicted"/>
<dbReference type="AlphaFoldDB" id="A0A4U0XH14"/>
<accession>A0A4U0XH14</accession>
<dbReference type="Proteomes" id="UP000309340">
    <property type="component" value="Unassembled WGS sequence"/>
</dbReference>